<feature type="binding site" evidence="8 11">
    <location>
        <position position="129"/>
    </location>
    <ligand>
        <name>NAD(+)</name>
        <dbReference type="ChEBI" id="CHEBI:57540"/>
    </ligand>
</feature>
<feature type="binding site" evidence="8 13">
    <location>
        <position position="259"/>
    </location>
    <ligand>
        <name>Zn(2+)</name>
        <dbReference type="ChEBI" id="CHEBI:29105"/>
    </ligand>
</feature>
<dbReference type="Proteomes" id="UP000886804">
    <property type="component" value="Unassembled WGS sequence"/>
</dbReference>
<dbReference type="FunFam" id="3.40.50.1980:FF:000026">
    <property type="entry name" value="Histidinol dehydrogenase"/>
    <property type="match status" value="1"/>
</dbReference>
<keyword evidence="5 8" id="KW-0862">Zinc</keyword>
<evidence type="ECO:0000256" key="8">
    <source>
        <dbReference type="HAMAP-Rule" id="MF_01024"/>
    </source>
</evidence>
<evidence type="ECO:0000256" key="14">
    <source>
        <dbReference type="RuleBase" id="RU004175"/>
    </source>
</evidence>
<dbReference type="GO" id="GO:0005829">
    <property type="term" value="C:cytosol"/>
    <property type="evidence" value="ECO:0007669"/>
    <property type="project" value="TreeGrafter"/>
</dbReference>
<evidence type="ECO:0000256" key="12">
    <source>
        <dbReference type="PIRSR" id="PIRSR000099-3"/>
    </source>
</evidence>
<evidence type="ECO:0000256" key="7">
    <source>
        <dbReference type="ARBA" id="ARBA00049489"/>
    </source>
</evidence>
<keyword evidence="8 11" id="KW-0520">NAD</keyword>
<evidence type="ECO:0000256" key="5">
    <source>
        <dbReference type="ARBA" id="ARBA00022833"/>
    </source>
</evidence>
<feature type="binding site" evidence="8 12">
    <location>
        <position position="237"/>
    </location>
    <ligand>
        <name>substrate</name>
    </ligand>
</feature>
<feature type="binding site" evidence="8 12">
    <location>
        <position position="328"/>
    </location>
    <ligand>
        <name>substrate</name>
    </ligand>
</feature>
<sequence>MRIVQLNEDSLKDLLAGLLKRDPNNYTEYTNQVQEIVDGVKEKGDEALFAFTEKFDGARVSADNIRVTQEEIEKAMEQVPKELLEVMKTSMENIRRYHEKQKRNSWFDARPDGTILGQKMTPLDSVGVYVPGGKAAYPSSVLMNIIPAQVAGVERIVMVTPPGKDGSVNPVTLTAAHLAGATEVYRAGGAQAVAALAFGTASIPRVRKIVGPGNIFVALAKKAVYGHVSIDSIAGPSEILVIADEKANPKYVAADLLSQAEHDQLASAILVTPSMELAREVSRQAQEMTDRLSRREIIQASLDNYGYILVVENMEEAIQAANEIAPEHLEILTENPFEVMTKIRNAGAIFMGPYSSEPLGDYFAGPNHVLPTNGTAKFFSPLNVDDFVKKSSIIYYSREALKAASRDIETFAKAEQLTAHANSIHVRFEGEEE</sequence>
<dbReference type="CDD" id="cd06572">
    <property type="entry name" value="Histidinol_dh"/>
    <property type="match status" value="1"/>
</dbReference>
<organism evidence="15 16">
    <name type="scientific">Candidatus Enterocloster faecavium</name>
    <dbReference type="NCBI Taxonomy" id="2838560"/>
    <lineage>
        <taxon>Bacteria</taxon>
        <taxon>Bacillati</taxon>
        <taxon>Bacillota</taxon>
        <taxon>Clostridia</taxon>
        <taxon>Lachnospirales</taxon>
        <taxon>Lachnospiraceae</taxon>
        <taxon>Enterocloster</taxon>
    </lineage>
</organism>
<comment type="cofactor">
    <cofactor evidence="8 13">
        <name>Zn(2+)</name>
        <dbReference type="ChEBI" id="CHEBI:29105"/>
    </cofactor>
    <text evidence="8 13">Binds 1 zinc ion per subunit.</text>
</comment>
<evidence type="ECO:0000256" key="10">
    <source>
        <dbReference type="PIRSR" id="PIRSR000099-1"/>
    </source>
</evidence>
<gene>
    <name evidence="8 15" type="primary">hisD</name>
    <name evidence="15" type="ORF">H9716_06950</name>
</gene>
<evidence type="ECO:0000256" key="9">
    <source>
        <dbReference type="PIRNR" id="PIRNR000099"/>
    </source>
</evidence>
<dbReference type="Pfam" id="PF00815">
    <property type="entry name" value="Histidinol_dh"/>
    <property type="match status" value="1"/>
</dbReference>
<feature type="binding site" evidence="8 13">
    <location>
        <position position="262"/>
    </location>
    <ligand>
        <name>Zn(2+)</name>
        <dbReference type="ChEBI" id="CHEBI:29105"/>
    </ligand>
</feature>
<comment type="similarity">
    <text evidence="2 8 9 14">Belongs to the histidinol dehydrogenase family.</text>
</comment>
<feature type="binding site" evidence="8 12">
    <location>
        <position position="420"/>
    </location>
    <ligand>
        <name>substrate</name>
    </ligand>
</feature>
<name>A0A9D2L811_9FIRM</name>
<comment type="catalytic activity">
    <reaction evidence="7 8">
        <text>L-histidinol + 2 NAD(+) + H2O = L-histidine + 2 NADH + 3 H(+)</text>
        <dbReference type="Rhea" id="RHEA:20641"/>
        <dbReference type="ChEBI" id="CHEBI:15377"/>
        <dbReference type="ChEBI" id="CHEBI:15378"/>
        <dbReference type="ChEBI" id="CHEBI:57540"/>
        <dbReference type="ChEBI" id="CHEBI:57595"/>
        <dbReference type="ChEBI" id="CHEBI:57699"/>
        <dbReference type="ChEBI" id="CHEBI:57945"/>
        <dbReference type="EC" id="1.1.1.23"/>
    </reaction>
</comment>
<keyword evidence="8" id="KW-0028">Amino-acid biosynthesis</keyword>
<keyword evidence="4 8" id="KW-0479">Metal-binding</keyword>
<feature type="binding site" evidence="8 11">
    <location>
        <position position="214"/>
    </location>
    <ligand>
        <name>NAD(+)</name>
        <dbReference type="ChEBI" id="CHEBI:57540"/>
    </ligand>
</feature>
<evidence type="ECO:0000313" key="15">
    <source>
        <dbReference type="EMBL" id="HJB07591.1"/>
    </source>
</evidence>
<comment type="caution">
    <text evidence="15">The sequence shown here is derived from an EMBL/GenBank/DDBJ whole genome shotgun (WGS) entry which is preliminary data.</text>
</comment>
<comment type="function">
    <text evidence="1 8">Catalyzes the sequential NAD-dependent oxidations of L-histidinol to L-histidinaldehyde and then to L-histidine.</text>
</comment>
<dbReference type="EC" id="1.1.1.23" evidence="3 8"/>
<reference evidence="15" key="1">
    <citation type="journal article" date="2021" name="PeerJ">
        <title>Extensive microbial diversity within the chicken gut microbiome revealed by metagenomics and culture.</title>
        <authorList>
            <person name="Gilroy R."/>
            <person name="Ravi A."/>
            <person name="Getino M."/>
            <person name="Pursley I."/>
            <person name="Horton D.L."/>
            <person name="Alikhan N.F."/>
            <person name="Baker D."/>
            <person name="Gharbi K."/>
            <person name="Hall N."/>
            <person name="Watson M."/>
            <person name="Adriaenssens E.M."/>
            <person name="Foster-Nyarko E."/>
            <person name="Jarju S."/>
            <person name="Secka A."/>
            <person name="Antonio M."/>
            <person name="Oren A."/>
            <person name="Chaudhuri R.R."/>
            <person name="La Ragione R."/>
            <person name="Hildebrand F."/>
            <person name="Pallen M.J."/>
        </authorList>
    </citation>
    <scope>NUCLEOTIDE SEQUENCE</scope>
    <source>
        <strain evidence="15">CHK188-4685</strain>
    </source>
</reference>
<dbReference type="PROSITE" id="PS00611">
    <property type="entry name" value="HISOL_DEHYDROGENASE"/>
    <property type="match status" value="1"/>
</dbReference>
<dbReference type="GO" id="GO:0000105">
    <property type="term" value="P:L-histidine biosynthetic process"/>
    <property type="evidence" value="ECO:0007669"/>
    <property type="project" value="UniProtKB-UniRule"/>
</dbReference>
<evidence type="ECO:0000256" key="11">
    <source>
        <dbReference type="PIRSR" id="PIRSR000099-2"/>
    </source>
</evidence>
<dbReference type="HAMAP" id="MF_01024">
    <property type="entry name" value="HisD"/>
    <property type="match status" value="1"/>
</dbReference>
<feature type="binding site" evidence="8 11">
    <location>
        <position position="191"/>
    </location>
    <ligand>
        <name>NAD(+)</name>
        <dbReference type="ChEBI" id="CHEBI:57540"/>
    </ligand>
</feature>
<accession>A0A9D2L811</accession>
<reference evidence="15" key="2">
    <citation type="submission" date="2021-04" db="EMBL/GenBank/DDBJ databases">
        <authorList>
            <person name="Gilroy R."/>
        </authorList>
    </citation>
    <scope>NUCLEOTIDE SEQUENCE</scope>
    <source>
        <strain evidence="15">CHK188-4685</strain>
    </source>
</reference>
<dbReference type="AlphaFoldDB" id="A0A9D2L811"/>
<dbReference type="InterPro" id="IPR012131">
    <property type="entry name" value="Hstdl_DH"/>
</dbReference>
<keyword evidence="6 8" id="KW-0560">Oxidoreductase</keyword>
<dbReference type="InterPro" id="IPR022695">
    <property type="entry name" value="Histidinol_DH_monofunct"/>
</dbReference>
<feature type="active site" description="Proton acceptor" evidence="8 10">
    <location>
        <position position="327"/>
    </location>
</feature>
<feature type="binding site" evidence="8 13">
    <location>
        <position position="420"/>
    </location>
    <ligand>
        <name>Zn(2+)</name>
        <dbReference type="ChEBI" id="CHEBI:29105"/>
    </ligand>
</feature>
<comment type="pathway">
    <text evidence="8">Amino-acid biosynthesis; L-histidine biosynthesis; L-histidine from 5-phospho-alpha-D-ribose 1-diphosphate: step 9/9.</text>
</comment>
<feature type="binding site" evidence="8 12">
    <location>
        <position position="415"/>
    </location>
    <ligand>
        <name>substrate</name>
    </ligand>
</feature>
<feature type="binding site" evidence="8 12">
    <location>
        <position position="361"/>
    </location>
    <ligand>
        <name>substrate</name>
    </ligand>
</feature>
<dbReference type="GO" id="GO:0004399">
    <property type="term" value="F:histidinol dehydrogenase activity"/>
    <property type="evidence" value="ECO:0007669"/>
    <property type="project" value="UniProtKB-UniRule"/>
</dbReference>
<evidence type="ECO:0000256" key="3">
    <source>
        <dbReference type="ARBA" id="ARBA00012965"/>
    </source>
</evidence>
<feature type="binding site" evidence="8 13">
    <location>
        <position position="361"/>
    </location>
    <ligand>
        <name>Zn(2+)</name>
        <dbReference type="ChEBI" id="CHEBI:29105"/>
    </ligand>
</feature>
<dbReference type="EMBL" id="DWYS01000084">
    <property type="protein sequence ID" value="HJB07591.1"/>
    <property type="molecule type" value="Genomic_DNA"/>
</dbReference>
<feature type="active site" description="Proton acceptor" evidence="8 10">
    <location>
        <position position="328"/>
    </location>
</feature>
<evidence type="ECO:0000256" key="13">
    <source>
        <dbReference type="PIRSR" id="PIRSR000099-4"/>
    </source>
</evidence>
<keyword evidence="8" id="KW-0368">Histidine biosynthesis</keyword>
<dbReference type="FunFam" id="3.40.50.1980:FF:000001">
    <property type="entry name" value="Histidinol dehydrogenase"/>
    <property type="match status" value="1"/>
</dbReference>
<dbReference type="Gene3D" id="3.40.50.1980">
    <property type="entry name" value="Nitrogenase molybdenum iron protein domain"/>
    <property type="match status" value="2"/>
</dbReference>
<evidence type="ECO:0000256" key="4">
    <source>
        <dbReference type="ARBA" id="ARBA00022723"/>
    </source>
</evidence>
<protein>
    <recommendedName>
        <fullName evidence="3 8">Histidinol dehydrogenase</fullName>
        <shortName evidence="8">HDH</shortName>
        <ecNumber evidence="3 8">1.1.1.23</ecNumber>
    </recommendedName>
</protein>
<dbReference type="PANTHER" id="PTHR21256:SF2">
    <property type="entry name" value="HISTIDINE BIOSYNTHESIS TRIFUNCTIONAL PROTEIN"/>
    <property type="match status" value="1"/>
</dbReference>
<dbReference type="NCBIfam" id="TIGR00069">
    <property type="entry name" value="hisD"/>
    <property type="match status" value="1"/>
</dbReference>
<evidence type="ECO:0000256" key="1">
    <source>
        <dbReference type="ARBA" id="ARBA00003850"/>
    </source>
</evidence>
<feature type="binding site" evidence="8 12">
    <location>
        <position position="259"/>
    </location>
    <ligand>
        <name>substrate</name>
    </ligand>
</feature>
<evidence type="ECO:0000313" key="16">
    <source>
        <dbReference type="Proteomes" id="UP000886804"/>
    </source>
</evidence>
<dbReference type="InterPro" id="IPR016161">
    <property type="entry name" value="Ald_DH/histidinol_DH"/>
</dbReference>
<dbReference type="GO" id="GO:0008270">
    <property type="term" value="F:zinc ion binding"/>
    <property type="evidence" value="ECO:0007669"/>
    <property type="project" value="UniProtKB-UniRule"/>
</dbReference>
<dbReference type="PRINTS" id="PR00083">
    <property type="entry name" value="HOLDHDRGNASE"/>
</dbReference>
<dbReference type="SUPFAM" id="SSF53720">
    <property type="entry name" value="ALDH-like"/>
    <property type="match status" value="1"/>
</dbReference>
<dbReference type="Gene3D" id="1.20.5.1300">
    <property type="match status" value="1"/>
</dbReference>
<dbReference type="InterPro" id="IPR001692">
    <property type="entry name" value="Histidinol_DH_CS"/>
</dbReference>
<dbReference type="PANTHER" id="PTHR21256">
    <property type="entry name" value="HISTIDINOL DEHYDROGENASE HDH"/>
    <property type="match status" value="1"/>
</dbReference>
<evidence type="ECO:0000256" key="6">
    <source>
        <dbReference type="ARBA" id="ARBA00023002"/>
    </source>
</evidence>
<evidence type="ECO:0000256" key="2">
    <source>
        <dbReference type="ARBA" id="ARBA00010178"/>
    </source>
</evidence>
<dbReference type="PIRSF" id="PIRSF000099">
    <property type="entry name" value="Histidinol_dh"/>
    <property type="match status" value="1"/>
</dbReference>
<feature type="binding site" evidence="8 12">
    <location>
        <position position="262"/>
    </location>
    <ligand>
        <name>substrate</name>
    </ligand>
</feature>
<dbReference type="GO" id="GO:0051287">
    <property type="term" value="F:NAD binding"/>
    <property type="evidence" value="ECO:0007669"/>
    <property type="project" value="InterPro"/>
</dbReference>
<proteinExistence type="inferred from homology"/>